<evidence type="ECO:0000313" key="3">
    <source>
        <dbReference type="Proteomes" id="UP001357485"/>
    </source>
</evidence>
<name>A0ABR0LIW4_9PEZI</name>
<feature type="compositionally biased region" description="Polar residues" evidence="1">
    <location>
        <begin position="122"/>
        <end position="132"/>
    </location>
</feature>
<dbReference type="Proteomes" id="UP001357485">
    <property type="component" value="Unassembled WGS sequence"/>
</dbReference>
<keyword evidence="3" id="KW-1185">Reference proteome</keyword>
<protein>
    <submittedName>
        <fullName evidence="2">Uncharacterized protein</fullName>
    </submittedName>
</protein>
<proteinExistence type="predicted"/>
<dbReference type="PANTHER" id="PTHR47785:SF4">
    <property type="entry name" value="ZN(II)2CYS6 TRANSCRIPTION FACTOR (EUROFUNG)"/>
    <property type="match status" value="1"/>
</dbReference>
<feature type="non-terminal residue" evidence="2">
    <location>
        <position position="141"/>
    </location>
</feature>
<evidence type="ECO:0000313" key="2">
    <source>
        <dbReference type="EMBL" id="KAK5180509.1"/>
    </source>
</evidence>
<organism evidence="2 3">
    <name type="scientific">Cryomyces antarcticus</name>
    <dbReference type="NCBI Taxonomy" id="329879"/>
    <lineage>
        <taxon>Eukaryota</taxon>
        <taxon>Fungi</taxon>
        <taxon>Dikarya</taxon>
        <taxon>Ascomycota</taxon>
        <taxon>Pezizomycotina</taxon>
        <taxon>Dothideomycetes</taxon>
        <taxon>Dothideomycetes incertae sedis</taxon>
        <taxon>Cryomyces</taxon>
    </lineage>
</organism>
<dbReference type="CDD" id="cd12148">
    <property type="entry name" value="fungal_TF_MHR"/>
    <property type="match status" value="1"/>
</dbReference>
<accession>A0ABR0LIW4</accession>
<comment type="caution">
    <text evidence="2">The sequence shown here is derived from an EMBL/GenBank/DDBJ whole genome shotgun (WGS) entry which is preliminary data.</text>
</comment>
<dbReference type="InterPro" id="IPR053181">
    <property type="entry name" value="EcdB-like_regulator"/>
</dbReference>
<dbReference type="EMBL" id="JAVRRA010019416">
    <property type="protein sequence ID" value="KAK5180509.1"/>
    <property type="molecule type" value="Genomic_DNA"/>
</dbReference>
<evidence type="ECO:0000256" key="1">
    <source>
        <dbReference type="SAM" id="MobiDB-lite"/>
    </source>
</evidence>
<reference evidence="2 3" key="1">
    <citation type="submission" date="2023-08" db="EMBL/GenBank/DDBJ databases">
        <title>Black Yeasts Isolated from many extreme environments.</title>
        <authorList>
            <person name="Coleine C."/>
            <person name="Stajich J.E."/>
            <person name="Selbmann L."/>
        </authorList>
    </citation>
    <scope>NUCLEOTIDE SEQUENCE [LARGE SCALE GENOMIC DNA]</scope>
    <source>
        <strain evidence="2 3">CCFEE 536</strain>
    </source>
</reference>
<sequence>MKMTQNGSELPPEMIMMLYYSAQVQLRKILNRAHTALYDSEKNGSKQDSWSNLTIWDLQTQLQEWRDTLPKPLTWNDSEPPSKDINAARLRAKYYGARYVINRPLLHHALDNPNFRAPVPTRTGSPANTTDRMASPMHLAP</sequence>
<feature type="region of interest" description="Disordered" evidence="1">
    <location>
        <begin position="116"/>
        <end position="141"/>
    </location>
</feature>
<dbReference type="PANTHER" id="PTHR47785">
    <property type="entry name" value="ZN(II)2CYS6 TRANSCRIPTION FACTOR (EUROFUNG)-RELATED-RELATED"/>
    <property type="match status" value="1"/>
</dbReference>
<gene>
    <name evidence="2" type="ORF">LTR16_010510</name>
</gene>